<evidence type="ECO:0000256" key="6">
    <source>
        <dbReference type="ARBA" id="ARBA00022840"/>
    </source>
</evidence>
<proteinExistence type="predicted"/>
<dbReference type="EC" id="2.7.11.1" evidence="1"/>
<dbReference type="InterPro" id="IPR051131">
    <property type="entry name" value="NEK_Ser/Thr_kinase_NIMA"/>
</dbReference>
<dbReference type="InterPro" id="IPR011009">
    <property type="entry name" value="Kinase-like_dom_sf"/>
</dbReference>
<organism evidence="10 11">
    <name type="scientific">Streblomastix strix</name>
    <dbReference type="NCBI Taxonomy" id="222440"/>
    <lineage>
        <taxon>Eukaryota</taxon>
        <taxon>Metamonada</taxon>
        <taxon>Preaxostyla</taxon>
        <taxon>Oxymonadida</taxon>
        <taxon>Streblomastigidae</taxon>
        <taxon>Streblomastix</taxon>
    </lineage>
</organism>
<name>A0A5J4VYP4_9EUKA</name>
<evidence type="ECO:0000256" key="7">
    <source>
        <dbReference type="ARBA" id="ARBA00047899"/>
    </source>
</evidence>
<dbReference type="PROSITE" id="PS50011">
    <property type="entry name" value="PROTEIN_KINASE_DOM"/>
    <property type="match status" value="1"/>
</dbReference>
<accession>A0A5J4VYP4</accession>
<dbReference type="InterPro" id="IPR000719">
    <property type="entry name" value="Prot_kinase_dom"/>
</dbReference>
<evidence type="ECO:0000256" key="5">
    <source>
        <dbReference type="ARBA" id="ARBA00022777"/>
    </source>
</evidence>
<evidence type="ECO:0000313" key="10">
    <source>
        <dbReference type="EMBL" id="KAA6387530.1"/>
    </source>
</evidence>
<dbReference type="GO" id="GO:0005524">
    <property type="term" value="F:ATP binding"/>
    <property type="evidence" value="ECO:0007669"/>
    <property type="project" value="UniProtKB-KW"/>
</dbReference>
<dbReference type="SMART" id="SM00220">
    <property type="entry name" value="S_TKc"/>
    <property type="match status" value="1"/>
</dbReference>
<keyword evidence="4" id="KW-0547">Nucleotide-binding</keyword>
<sequence length="189" mass="21878">MKCLRYIKEKDRKAADEEVAMLKLASSQHTVQFIEQFKHDIDLCIEMEYSEGKNLRDQIIKMKQIPLKERGNILMSLNHLHSLKIVHRDLKPENVFLDKNGNAKTRVFVLAQNMEKSSQLYSAVEDLKKHLDGTEEQQKELIEIQNNDFKLIIRTFDGKKDDFGKKQVIQAGIVDGLVSSCSNRNHILV</sequence>
<reference evidence="10 11" key="1">
    <citation type="submission" date="2019-03" db="EMBL/GenBank/DDBJ databases">
        <title>Single cell metagenomics reveals metabolic interactions within the superorganism composed of flagellate Streblomastix strix and complex community of Bacteroidetes bacteria on its surface.</title>
        <authorList>
            <person name="Treitli S.C."/>
            <person name="Kolisko M."/>
            <person name="Husnik F."/>
            <person name="Keeling P."/>
            <person name="Hampl V."/>
        </authorList>
    </citation>
    <scope>NUCLEOTIDE SEQUENCE [LARGE SCALE GENOMIC DNA]</scope>
    <source>
        <strain evidence="10">ST1C</strain>
    </source>
</reference>
<dbReference type="EMBL" id="SNRW01004338">
    <property type="protein sequence ID" value="KAA6387530.1"/>
    <property type="molecule type" value="Genomic_DNA"/>
</dbReference>
<dbReference type="AlphaFoldDB" id="A0A5J4VYP4"/>
<evidence type="ECO:0000313" key="11">
    <source>
        <dbReference type="Proteomes" id="UP000324800"/>
    </source>
</evidence>
<dbReference type="PANTHER" id="PTHR44899:SF3">
    <property type="entry name" value="SERINE_THREONINE-PROTEIN KINASE NEK1"/>
    <property type="match status" value="1"/>
</dbReference>
<evidence type="ECO:0000256" key="1">
    <source>
        <dbReference type="ARBA" id="ARBA00012513"/>
    </source>
</evidence>
<evidence type="ECO:0000256" key="3">
    <source>
        <dbReference type="ARBA" id="ARBA00022679"/>
    </source>
</evidence>
<gene>
    <name evidence="10" type="ORF">EZS28_016944</name>
</gene>
<evidence type="ECO:0000256" key="2">
    <source>
        <dbReference type="ARBA" id="ARBA00022527"/>
    </source>
</evidence>
<dbReference type="Proteomes" id="UP000324800">
    <property type="component" value="Unassembled WGS sequence"/>
</dbReference>
<comment type="catalytic activity">
    <reaction evidence="7">
        <text>L-threonyl-[protein] + ATP = O-phospho-L-threonyl-[protein] + ADP + H(+)</text>
        <dbReference type="Rhea" id="RHEA:46608"/>
        <dbReference type="Rhea" id="RHEA-COMP:11060"/>
        <dbReference type="Rhea" id="RHEA-COMP:11605"/>
        <dbReference type="ChEBI" id="CHEBI:15378"/>
        <dbReference type="ChEBI" id="CHEBI:30013"/>
        <dbReference type="ChEBI" id="CHEBI:30616"/>
        <dbReference type="ChEBI" id="CHEBI:61977"/>
        <dbReference type="ChEBI" id="CHEBI:456216"/>
        <dbReference type="EC" id="2.7.11.1"/>
    </reaction>
</comment>
<dbReference type="PROSITE" id="PS00108">
    <property type="entry name" value="PROTEIN_KINASE_ST"/>
    <property type="match status" value="1"/>
</dbReference>
<evidence type="ECO:0000256" key="8">
    <source>
        <dbReference type="ARBA" id="ARBA00048679"/>
    </source>
</evidence>
<feature type="domain" description="Protein kinase" evidence="9">
    <location>
        <begin position="1"/>
        <end position="189"/>
    </location>
</feature>
<keyword evidence="3" id="KW-0808">Transferase</keyword>
<dbReference type="Gene3D" id="1.10.510.10">
    <property type="entry name" value="Transferase(Phosphotransferase) domain 1"/>
    <property type="match status" value="1"/>
</dbReference>
<evidence type="ECO:0000259" key="9">
    <source>
        <dbReference type="PROSITE" id="PS50011"/>
    </source>
</evidence>
<dbReference type="Pfam" id="PF00069">
    <property type="entry name" value="Pkinase"/>
    <property type="match status" value="1"/>
</dbReference>
<dbReference type="GO" id="GO:0004674">
    <property type="term" value="F:protein serine/threonine kinase activity"/>
    <property type="evidence" value="ECO:0007669"/>
    <property type="project" value="UniProtKB-KW"/>
</dbReference>
<dbReference type="PANTHER" id="PTHR44899">
    <property type="entry name" value="CAMK FAMILY PROTEIN KINASE"/>
    <property type="match status" value="1"/>
</dbReference>
<dbReference type="SUPFAM" id="SSF56112">
    <property type="entry name" value="Protein kinase-like (PK-like)"/>
    <property type="match status" value="1"/>
</dbReference>
<keyword evidence="2" id="KW-0723">Serine/threonine-protein kinase</keyword>
<evidence type="ECO:0000256" key="4">
    <source>
        <dbReference type="ARBA" id="ARBA00022741"/>
    </source>
</evidence>
<keyword evidence="6" id="KW-0067">ATP-binding</keyword>
<comment type="caution">
    <text evidence="10">The sequence shown here is derived from an EMBL/GenBank/DDBJ whole genome shotgun (WGS) entry which is preliminary data.</text>
</comment>
<dbReference type="InterPro" id="IPR008271">
    <property type="entry name" value="Ser/Thr_kinase_AS"/>
</dbReference>
<protein>
    <recommendedName>
        <fullName evidence="1">non-specific serine/threonine protein kinase</fullName>
        <ecNumber evidence="1">2.7.11.1</ecNumber>
    </recommendedName>
</protein>
<keyword evidence="5" id="KW-0418">Kinase</keyword>
<comment type="catalytic activity">
    <reaction evidence="8">
        <text>L-seryl-[protein] + ATP = O-phospho-L-seryl-[protein] + ADP + H(+)</text>
        <dbReference type="Rhea" id="RHEA:17989"/>
        <dbReference type="Rhea" id="RHEA-COMP:9863"/>
        <dbReference type="Rhea" id="RHEA-COMP:11604"/>
        <dbReference type="ChEBI" id="CHEBI:15378"/>
        <dbReference type="ChEBI" id="CHEBI:29999"/>
        <dbReference type="ChEBI" id="CHEBI:30616"/>
        <dbReference type="ChEBI" id="CHEBI:83421"/>
        <dbReference type="ChEBI" id="CHEBI:456216"/>
        <dbReference type="EC" id="2.7.11.1"/>
    </reaction>
</comment>